<dbReference type="EMBL" id="CP019605">
    <property type="protein sequence ID" value="AQP44608.1"/>
    <property type="molecule type" value="Genomic_DNA"/>
</dbReference>
<dbReference type="STRING" id="1610493.RPIT_07090"/>
<accession>A0A1Q2CES6</accession>
<name>A0A1Q2CES6_9ACTN</name>
<dbReference type="KEGG" id="tfl:RPIT_07090"/>
<dbReference type="Proteomes" id="UP000188324">
    <property type="component" value="Chromosome"/>
</dbReference>
<proteinExistence type="predicted"/>
<evidence type="ECO:0008006" key="3">
    <source>
        <dbReference type="Google" id="ProtNLM"/>
    </source>
</evidence>
<gene>
    <name evidence="1" type="ORF">RPIT_07090</name>
</gene>
<dbReference type="Pfam" id="PF11248">
    <property type="entry name" value="DUF3046"/>
    <property type="match status" value="1"/>
</dbReference>
<protein>
    <recommendedName>
        <fullName evidence="3">DUF3046 domain-containing protein</fullName>
    </recommendedName>
</protein>
<sequence length="64" mass="7263">MREVELWARMAAVLPGGYAATWADQVVLEDLDGRTVRDALGAGIPCKRIWRAVWRQLELPDTLR</sequence>
<organism evidence="1 2">
    <name type="scientific">Tessaracoccus flavus</name>
    <dbReference type="NCBI Taxonomy" id="1610493"/>
    <lineage>
        <taxon>Bacteria</taxon>
        <taxon>Bacillati</taxon>
        <taxon>Actinomycetota</taxon>
        <taxon>Actinomycetes</taxon>
        <taxon>Propionibacteriales</taxon>
        <taxon>Propionibacteriaceae</taxon>
        <taxon>Tessaracoccus</taxon>
    </lineage>
</organism>
<reference evidence="1 2" key="1">
    <citation type="journal article" date="2016" name="Int. J. Syst. Evol. Microbiol.">
        <title>Tessaracoccus flavus sp. nov., isolated from the drainage system of a lindane-producing factory.</title>
        <authorList>
            <person name="Kumari R."/>
            <person name="Singh P."/>
            <person name="Schumann P."/>
            <person name="Lal R."/>
        </authorList>
    </citation>
    <scope>NUCLEOTIDE SEQUENCE [LARGE SCALE GENOMIC DNA]</scope>
    <source>
        <strain evidence="1 2">RP1T</strain>
    </source>
</reference>
<evidence type="ECO:0000313" key="2">
    <source>
        <dbReference type="Proteomes" id="UP000188324"/>
    </source>
</evidence>
<dbReference type="InterPro" id="IPR021408">
    <property type="entry name" value="DUF3046"/>
</dbReference>
<dbReference type="RefSeq" id="WP_077341867.1">
    <property type="nucleotide sequence ID" value="NZ_CP019605.1"/>
</dbReference>
<dbReference type="OrthoDB" id="3215033at2"/>
<evidence type="ECO:0000313" key="1">
    <source>
        <dbReference type="EMBL" id="AQP44608.1"/>
    </source>
</evidence>
<keyword evidence="2" id="KW-1185">Reference proteome</keyword>
<dbReference type="AlphaFoldDB" id="A0A1Q2CES6"/>